<name>A0A401SEF1_CHIPU</name>
<comment type="caution">
    <text evidence="2">The sequence shown here is derived from an EMBL/GenBank/DDBJ whole genome shotgun (WGS) entry which is preliminary data.</text>
</comment>
<evidence type="ECO:0000313" key="2">
    <source>
        <dbReference type="EMBL" id="GCC28733.1"/>
    </source>
</evidence>
<proteinExistence type="predicted"/>
<feature type="region of interest" description="Disordered" evidence="1">
    <location>
        <begin position="109"/>
        <end position="133"/>
    </location>
</feature>
<keyword evidence="3" id="KW-1185">Reference proteome</keyword>
<accession>A0A401SEF1</accession>
<feature type="compositionally biased region" description="Basic and acidic residues" evidence="1">
    <location>
        <begin position="111"/>
        <end position="120"/>
    </location>
</feature>
<protein>
    <submittedName>
        <fullName evidence="2">Uncharacterized protein</fullName>
    </submittedName>
</protein>
<evidence type="ECO:0000313" key="3">
    <source>
        <dbReference type="Proteomes" id="UP000287033"/>
    </source>
</evidence>
<dbReference type="AlphaFoldDB" id="A0A401SEF1"/>
<organism evidence="2 3">
    <name type="scientific">Chiloscyllium punctatum</name>
    <name type="common">Brownbanded bambooshark</name>
    <name type="synonym">Hemiscyllium punctatum</name>
    <dbReference type="NCBI Taxonomy" id="137246"/>
    <lineage>
        <taxon>Eukaryota</taxon>
        <taxon>Metazoa</taxon>
        <taxon>Chordata</taxon>
        <taxon>Craniata</taxon>
        <taxon>Vertebrata</taxon>
        <taxon>Chondrichthyes</taxon>
        <taxon>Elasmobranchii</taxon>
        <taxon>Galeomorphii</taxon>
        <taxon>Galeoidea</taxon>
        <taxon>Orectolobiformes</taxon>
        <taxon>Hemiscylliidae</taxon>
        <taxon>Chiloscyllium</taxon>
    </lineage>
</organism>
<dbReference type="Proteomes" id="UP000287033">
    <property type="component" value="Unassembled WGS sequence"/>
</dbReference>
<evidence type="ECO:0000256" key="1">
    <source>
        <dbReference type="SAM" id="MobiDB-lite"/>
    </source>
</evidence>
<sequence length="133" mass="15025">MDDVLLHVEAAGHQCNPERMYLQLLNSAANLLHYVDCRFPFAKISLKILSPGLFVPANSSCHRLSLTFTLSHQSQKTYNEKAQSVIPYGQTKNCLQKELAHKEMYFPANKGDQHDLEPTHRTTGHQLHTAALN</sequence>
<reference evidence="2 3" key="1">
    <citation type="journal article" date="2018" name="Nat. Ecol. Evol.">
        <title>Shark genomes provide insights into elasmobranch evolution and the origin of vertebrates.</title>
        <authorList>
            <person name="Hara Y"/>
            <person name="Yamaguchi K"/>
            <person name="Onimaru K"/>
            <person name="Kadota M"/>
            <person name="Koyanagi M"/>
            <person name="Keeley SD"/>
            <person name="Tatsumi K"/>
            <person name="Tanaka K"/>
            <person name="Motone F"/>
            <person name="Kageyama Y"/>
            <person name="Nozu R"/>
            <person name="Adachi N"/>
            <person name="Nishimura O"/>
            <person name="Nakagawa R"/>
            <person name="Tanegashima C"/>
            <person name="Kiyatake I"/>
            <person name="Matsumoto R"/>
            <person name="Murakumo K"/>
            <person name="Nishida K"/>
            <person name="Terakita A"/>
            <person name="Kuratani S"/>
            <person name="Sato K"/>
            <person name="Hyodo S Kuraku.S."/>
        </authorList>
    </citation>
    <scope>NUCLEOTIDE SEQUENCE [LARGE SCALE GENOMIC DNA]</scope>
</reference>
<gene>
    <name evidence="2" type="ORF">chiPu_0007167</name>
</gene>
<dbReference type="EMBL" id="BEZZ01000217">
    <property type="protein sequence ID" value="GCC28733.1"/>
    <property type="molecule type" value="Genomic_DNA"/>
</dbReference>